<proteinExistence type="predicted"/>
<evidence type="ECO:0000313" key="1">
    <source>
        <dbReference type="EMBL" id="SEJ45281.1"/>
    </source>
</evidence>
<organism evidence="1 2">
    <name type="scientific">Dyadobacter koreensis</name>
    <dbReference type="NCBI Taxonomy" id="408657"/>
    <lineage>
        <taxon>Bacteria</taxon>
        <taxon>Pseudomonadati</taxon>
        <taxon>Bacteroidota</taxon>
        <taxon>Cytophagia</taxon>
        <taxon>Cytophagales</taxon>
        <taxon>Spirosomataceae</taxon>
        <taxon>Dyadobacter</taxon>
    </lineage>
</organism>
<keyword evidence="2" id="KW-1185">Reference proteome</keyword>
<evidence type="ECO:0000313" key="2">
    <source>
        <dbReference type="Proteomes" id="UP000199532"/>
    </source>
</evidence>
<name>A0A1H6YVM4_9BACT</name>
<gene>
    <name evidence="1" type="ORF">SAMN04487995_4726</name>
</gene>
<sequence>MSGWLALIFLLRYSEVNKIMAQIIIAKVSGRELKALEAFLFALDLPFEKSKGTILDRRLRAARMEKQACTLRVVDPENVWESIT</sequence>
<dbReference type="EMBL" id="FNXY01000008">
    <property type="protein sequence ID" value="SEJ45281.1"/>
    <property type="molecule type" value="Genomic_DNA"/>
</dbReference>
<protein>
    <submittedName>
        <fullName evidence="1">Uncharacterized protein</fullName>
    </submittedName>
</protein>
<reference evidence="1 2" key="1">
    <citation type="submission" date="2016-10" db="EMBL/GenBank/DDBJ databases">
        <authorList>
            <person name="de Groot N.N."/>
        </authorList>
    </citation>
    <scope>NUCLEOTIDE SEQUENCE [LARGE SCALE GENOMIC DNA]</scope>
    <source>
        <strain evidence="1 2">DSM 19938</strain>
    </source>
</reference>
<dbReference type="AlphaFoldDB" id="A0A1H6YVM4"/>
<accession>A0A1H6YVM4</accession>
<dbReference type="Proteomes" id="UP000199532">
    <property type="component" value="Unassembled WGS sequence"/>
</dbReference>